<reference evidence="3" key="1">
    <citation type="submission" date="2025-08" db="UniProtKB">
        <authorList>
            <consortium name="RefSeq"/>
        </authorList>
    </citation>
    <scope>IDENTIFICATION</scope>
    <source>
        <tissue evidence="3">Gonad</tissue>
    </source>
</reference>
<keyword evidence="2" id="KW-1185">Reference proteome</keyword>
<feature type="compositionally biased region" description="Basic and acidic residues" evidence="1">
    <location>
        <begin position="153"/>
        <end position="162"/>
    </location>
</feature>
<evidence type="ECO:0000313" key="3">
    <source>
        <dbReference type="RefSeq" id="XP_019619631.1"/>
    </source>
</evidence>
<dbReference type="PANTHER" id="PTHR47773">
    <property type="entry name" value="SI:DKEY-9I5.2-RELATED"/>
    <property type="match status" value="1"/>
</dbReference>
<feature type="compositionally biased region" description="Basic and acidic residues" evidence="1">
    <location>
        <begin position="442"/>
        <end position="464"/>
    </location>
</feature>
<organism evidence="2 3">
    <name type="scientific">Branchiostoma belcheri</name>
    <name type="common">Amphioxus</name>
    <dbReference type="NCBI Taxonomy" id="7741"/>
    <lineage>
        <taxon>Eukaryota</taxon>
        <taxon>Metazoa</taxon>
        <taxon>Chordata</taxon>
        <taxon>Cephalochordata</taxon>
        <taxon>Leptocardii</taxon>
        <taxon>Amphioxiformes</taxon>
        <taxon>Branchiostomatidae</taxon>
        <taxon>Branchiostoma</taxon>
    </lineage>
</organism>
<accession>A0A6P4YQW5</accession>
<feature type="compositionally biased region" description="Polar residues" evidence="1">
    <location>
        <begin position="427"/>
        <end position="441"/>
    </location>
</feature>
<feature type="region of interest" description="Disordered" evidence="1">
    <location>
        <begin position="422"/>
        <end position="464"/>
    </location>
</feature>
<protein>
    <submittedName>
        <fullName evidence="3">Uncharacterized protein LOC109466360</fullName>
    </submittedName>
</protein>
<evidence type="ECO:0000313" key="2">
    <source>
        <dbReference type="Proteomes" id="UP000515135"/>
    </source>
</evidence>
<dbReference type="RefSeq" id="XP_019619631.1">
    <property type="nucleotide sequence ID" value="XM_019764072.1"/>
</dbReference>
<feature type="region of interest" description="Disordered" evidence="1">
    <location>
        <begin position="153"/>
        <end position="196"/>
    </location>
</feature>
<dbReference type="Proteomes" id="UP000515135">
    <property type="component" value="Unplaced"/>
</dbReference>
<proteinExistence type="predicted"/>
<gene>
    <name evidence="3" type="primary">LOC109466360</name>
</gene>
<name>A0A6P4YQW5_BRABE</name>
<dbReference type="GeneID" id="109466360"/>
<sequence>MQDPLRIQLYVAMKEVILNGVKLNRYRCRRGSNSLEGLHSHMYNAVPSKRCGIMPFQVYLIAFAVQWNAQMESLRVAGGQGRRTSCVDARQIQRMNQQAEMLFGKEHLLEPNFAAPMPYPEEYKDPEEEELLGVEYALCQSTSFTSAGYYAEKVEEEQSREEGEGEGGDGEEEMTEESEEEKHAADEGVDMSADPIDDISTTVTLTHVERVEEEESPALQDVMMKYSHLHLPGIEQVEALALLLLELADDTDHHLVPAVLRKKIVTAANSLQDHDKSAVNFVRKYESRWSYTLFGRCLGPDTPETRGAQKTKFGWMRYPQAARVTEDSRLLYLVIKMLKNRPASHLSSPTKVANVIKSQYKRITDRVRDDPELGQLSIPLPNINAKSITSFMQREEKKANYTATRVPNVKTKERVLADAPMPDAATLPTSLPTPKTGQVQYEQRHHETGSRRAEKRRLDTKETERVNCPIQPKPAVTTFLPPRVSAAPVLLVLPAQPQAPTMVLQGASCVPQAPPPPLQAKPVKPHKSFKPCAACNLPRCGGQRKRYTPSKNKTAGSSQKMFTYCPVTRKSVTAGFEGVVYTDYEHFKTVVDGVLEKRRASSEHGTTQ</sequence>
<evidence type="ECO:0000256" key="1">
    <source>
        <dbReference type="SAM" id="MobiDB-lite"/>
    </source>
</evidence>
<dbReference type="AlphaFoldDB" id="A0A6P4YQW5"/>
<dbReference type="KEGG" id="bbel:109466360"/>
<dbReference type="PANTHER" id="PTHR47773:SF1">
    <property type="entry name" value="C2H2-TYPE DOMAIN-CONTAINING PROTEIN"/>
    <property type="match status" value="1"/>
</dbReference>
<feature type="compositionally biased region" description="Acidic residues" evidence="1">
    <location>
        <begin position="163"/>
        <end position="179"/>
    </location>
</feature>
<dbReference type="OrthoDB" id="10072098at2759"/>